<evidence type="ECO:0000313" key="8">
    <source>
        <dbReference type="EMBL" id="TID31395.1"/>
    </source>
</evidence>
<dbReference type="AlphaFoldDB" id="A0A4T0X7N5"/>
<keyword evidence="5" id="KW-1015">Disulfide bond</keyword>
<dbReference type="PANTHER" id="PTHR11247:SF8">
    <property type="entry name" value="PALMITOYL-PROTEIN THIOESTERASE 1"/>
    <property type="match status" value="1"/>
</dbReference>
<keyword evidence="3" id="KW-0732">Signal</keyword>
<keyword evidence="9" id="KW-1185">Reference proteome</keyword>
<evidence type="ECO:0000256" key="7">
    <source>
        <dbReference type="ARBA" id="ARBA00031934"/>
    </source>
</evidence>
<dbReference type="EMBL" id="SELW01000005">
    <property type="protein sequence ID" value="TID31395.1"/>
    <property type="molecule type" value="Genomic_DNA"/>
</dbReference>
<evidence type="ECO:0000256" key="4">
    <source>
        <dbReference type="ARBA" id="ARBA00022801"/>
    </source>
</evidence>
<dbReference type="Proteomes" id="UP000307173">
    <property type="component" value="Unassembled WGS sequence"/>
</dbReference>
<gene>
    <name evidence="8" type="ORF">CANINC_000024</name>
</gene>
<evidence type="ECO:0000256" key="2">
    <source>
        <dbReference type="ARBA" id="ARBA00014212"/>
    </source>
</evidence>
<dbReference type="EC" id="3.1.2.22" evidence="1"/>
<accession>A0A4T0X7N5</accession>
<evidence type="ECO:0000313" key="9">
    <source>
        <dbReference type="Proteomes" id="UP000307173"/>
    </source>
</evidence>
<evidence type="ECO:0000256" key="3">
    <source>
        <dbReference type="ARBA" id="ARBA00022729"/>
    </source>
</evidence>
<proteinExistence type="predicted"/>
<organism evidence="8 9">
    <name type="scientific">Pichia inconspicua</name>
    <dbReference type="NCBI Taxonomy" id="52247"/>
    <lineage>
        <taxon>Eukaryota</taxon>
        <taxon>Fungi</taxon>
        <taxon>Dikarya</taxon>
        <taxon>Ascomycota</taxon>
        <taxon>Saccharomycotina</taxon>
        <taxon>Pichiomycetes</taxon>
        <taxon>Pichiales</taxon>
        <taxon>Pichiaceae</taxon>
        <taxon>Pichia</taxon>
    </lineage>
</organism>
<sequence>MSASNNETNHLPVLLWHGMGDTYDSESMKWVVEQLKRGQPDLNIYSIYIDTDSDKDREASVFGNVMVQLTDVCDQVKNLDVDIEKGFNGIGFSQGGLFIRSLAQTCNVTFHNIISVGSPQNGIADLPPCDPSNWMCKKRNEYIKGKMYTKFMQENNIQAQYYRDIDNYDTYLLKSSYLKFVNNELFKDLDYFNRLISLNKFVMIMFEKDETLVPKESAWFWDIEAKTGIILSI</sequence>
<evidence type="ECO:0000256" key="5">
    <source>
        <dbReference type="ARBA" id="ARBA00023157"/>
    </source>
</evidence>
<dbReference type="GO" id="GO:0008474">
    <property type="term" value="F:palmitoyl-(protein) hydrolase activity"/>
    <property type="evidence" value="ECO:0007669"/>
    <property type="project" value="UniProtKB-EC"/>
</dbReference>
<dbReference type="SUPFAM" id="SSF53474">
    <property type="entry name" value="alpha/beta-Hydrolases"/>
    <property type="match status" value="1"/>
</dbReference>
<evidence type="ECO:0000256" key="1">
    <source>
        <dbReference type="ARBA" id="ARBA00012423"/>
    </source>
</evidence>
<dbReference type="STRING" id="52247.A0A4T0X7N5"/>
<dbReference type="PRINTS" id="PR00414">
    <property type="entry name" value="PPTHIESTRASE"/>
</dbReference>
<evidence type="ECO:0000256" key="6">
    <source>
        <dbReference type="ARBA" id="ARBA00023180"/>
    </source>
</evidence>
<reference evidence="8 9" key="1">
    <citation type="journal article" date="2019" name="Front. Genet.">
        <title>Whole-Genome Sequencing of the Opportunistic Yeast Pathogen Candida inconspicua Uncovers Its Hybrid Origin.</title>
        <authorList>
            <person name="Mixao V."/>
            <person name="Hansen A.P."/>
            <person name="Saus E."/>
            <person name="Boekhout T."/>
            <person name="Lass-Florl C."/>
            <person name="Gabaldon T."/>
        </authorList>
    </citation>
    <scope>NUCLEOTIDE SEQUENCE [LARGE SCALE GENOMIC DNA]</scope>
    <source>
        <strain evidence="8 9">CBS 180</strain>
    </source>
</reference>
<dbReference type="InterPro" id="IPR002472">
    <property type="entry name" value="Palm_thioest"/>
</dbReference>
<dbReference type="Gene3D" id="3.40.50.1820">
    <property type="entry name" value="alpha/beta hydrolase"/>
    <property type="match status" value="1"/>
</dbReference>
<dbReference type="PANTHER" id="PTHR11247">
    <property type="entry name" value="PALMITOYL-PROTEIN THIOESTERASE/DOLICHYLDIPHOSPHATASE 1"/>
    <property type="match status" value="1"/>
</dbReference>
<comment type="caution">
    <text evidence="8">The sequence shown here is derived from an EMBL/GenBank/DDBJ whole genome shotgun (WGS) entry which is preliminary data.</text>
</comment>
<keyword evidence="6" id="KW-0325">Glycoprotein</keyword>
<keyword evidence="4" id="KW-0378">Hydrolase</keyword>
<name>A0A4T0X7N5_9ASCO</name>
<dbReference type="InterPro" id="IPR029058">
    <property type="entry name" value="AB_hydrolase_fold"/>
</dbReference>
<protein>
    <recommendedName>
        <fullName evidence="2">Palmitoyl-protein thioesterase 1</fullName>
        <ecNumber evidence="1">3.1.2.22</ecNumber>
    </recommendedName>
    <alternativeName>
        <fullName evidence="7">Palmitoyl-protein hydrolase 1</fullName>
    </alternativeName>
</protein>
<dbReference type="Pfam" id="PF02089">
    <property type="entry name" value="Palm_thioest"/>
    <property type="match status" value="1"/>
</dbReference>
<dbReference type="OrthoDB" id="10263094at2759"/>